<accession>A0A1Y2DDP8</accession>
<dbReference type="EMBL" id="MCOG01000070">
    <property type="protein sequence ID" value="ORY57369.1"/>
    <property type="molecule type" value="Genomic_DNA"/>
</dbReference>
<evidence type="ECO:0000313" key="2">
    <source>
        <dbReference type="Proteomes" id="UP000193920"/>
    </source>
</evidence>
<organism evidence="1 2">
    <name type="scientific">Neocallimastix californiae</name>
    <dbReference type="NCBI Taxonomy" id="1754190"/>
    <lineage>
        <taxon>Eukaryota</taxon>
        <taxon>Fungi</taxon>
        <taxon>Fungi incertae sedis</taxon>
        <taxon>Chytridiomycota</taxon>
        <taxon>Chytridiomycota incertae sedis</taxon>
        <taxon>Neocallimastigomycetes</taxon>
        <taxon>Neocallimastigales</taxon>
        <taxon>Neocallimastigaceae</taxon>
        <taxon>Neocallimastix</taxon>
    </lineage>
</organism>
<comment type="caution">
    <text evidence="1">The sequence shown here is derived from an EMBL/GenBank/DDBJ whole genome shotgun (WGS) entry which is preliminary data.</text>
</comment>
<proteinExistence type="predicted"/>
<dbReference type="AlphaFoldDB" id="A0A1Y2DDP8"/>
<protein>
    <submittedName>
        <fullName evidence="1">Uncharacterized protein</fullName>
    </submittedName>
</protein>
<name>A0A1Y2DDP8_9FUNG</name>
<gene>
    <name evidence="1" type="ORF">LY90DRAFT_506523</name>
</gene>
<dbReference type="Proteomes" id="UP000193920">
    <property type="component" value="Unassembled WGS sequence"/>
</dbReference>
<sequence>MKKINPNTVKNELLQFEQYLTNNLANTGRNSTSNSMPNLFNDRYNNNKSQRQLFSSNRQIFSINENEINSTSKINEISNSKLGANNANQIIDTKEIKSKIDFINILNDNNLRIYAMFYSNISKLKEITDINCFTSISSYFSNWANILIKFFKQFSIEYDIPSCPDYIEKLKIHRNYGSQSENIYDTDYNSDVNNIKNCIFSLYKWNSLF</sequence>
<evidence type="ECO:0000313" key="1">
    <source>
        <dbReference type="EMBL" id="ORY57369.1"/>
    </source>
</evidence>
<reference evidence="1 2" key="1">
    <citation type="submission" date="2016-08" db="EMBL/GenBank/DDBJ databases">
        <title>A Parts List for Fungal Cellulosomes Revealed by Comparative Genomics.</title>
        <authorList>
            <consortium name="DOE Joint Genome Institute"/>
            <person name="Haitjema C.H."/>
            <person name="Gilmore S.P."/>
            <person name="Henske J.K."/>
            <person name="Solomon K.V."/>
            <person name="De Groot R."/>
            <person name="Kuo A."/>
            <person name="Mondo S.J."/>
            <person name="Salamov A.A."/>
            <person name="Labutti K."/>
            <person name="Zhao Z."/>
            <person name="Chiniquy J."/>
            <person name="Barry K."/>
            <person name="Brewer H.M."/>
            <person name="Purvine S.O."/>
            <person name="Wright A.T."/>
            <person name="Boxma B."/>
            <person name="Van Alen T."/>
            <person name="Hackstein J.H."/>
            <person name="Baker S.E."/>
            <person name="Grigoriev I.V."/>
            <person name="O'Malley M.A."/>
        </authorList>
    </citation>
    <scope>NUCLEOTIDE SEQUENCE [LARGE SCALE GENOMIC DNA]</scope>
    <source>
        <strain evidence="1 2">G1</strain>
    </source>
</reference>
<keyword evidence="2" id="KW-1185">Reference proteome</keyword>